<evidence type="ECO:0000313" key="3">
    <source>
        <dbReference type="Proteomes" id="UP001150217"/>
    </source>
</evidence>
<evidence type="ECO:0000313" key="2">
    <source>
        <dbReference type="EMBL" id="KAJ4485159.1"/>
    </source>
</evidence>
<organism evidence="2 3">
    <name type="scientific">Lentinula lateritia</name>
    <dbReference type="NCBI Taxonomy" id="40482"/>
    <lineage>
        <taxon>Eukaryota</taxon>
        <taxon>Fungi</taxon>
        <taxon>Dikarya</taxon>
        <taxon>Basidiomycota</taxon>
        <taxon>Agaricomycotina</taxon>
        <taxon>Agaricomycetes</taxon>
        <taxon>Agaricomycetidae</taxon>
        <taxon>Agaricales</taxon>
        <taxon>Marasmiineae</taxon>
        <taxon>Omphalotaceae</taxon>
        <taxon>Lentinula</taxon>
    </lineage>
</organism>
<dbReference type="InterPro" id="IPR008978">
    <property type="entry name" value="HSP20-like_chaperone"/>
</dbReference>
<feature type="compositionally biased region" description="Polar residues" evidence="1">
    <location>
        <begin position="220"/>
        <end position="231"/>
    </location>
</feature>
<feature type="compositionally biased region" description="Polar residues" evidence="1">
    <location>
        <begin position="10"/>
        <end position="24"/>
    </location>
</feature>
<name>A0ABQ8VEH2_9AGAR</name>
<dbReference type="Proteomes" id="UP001150217">
    <property type="component" value="Unassembled WGS sequence"/>
</dbReference>
<keyword evidence="3" id="KW-1185">Reference proteome</keyword>
<feature type="region of interest" description="Disordered" evidence="1">
    <location>
        <begin position="107"/>
        <end position="255"/>
    </location>
</feature>
<feature type="compositionally biased region" description="Pro residues" evidence="1">
    <location>
        <begin position="234"/>
        <end position="255"/>
    </location>
</feature>
<protein>
    <submittedName>
        <fullName evidence="2">Uncharacterized protein</fullName>
    </submittedName>
</protein>
<accession>A0ABQ8VEH2</accession>
<sequence>MSYYHHSEEFQQQDTNFSNDTTEPLPSWETLDHQPQQPQDSPSDSHSAFVSPAAPIPHALPSHQFDFSPLHTPVEYGENSDFLFSSQQAGPSRVMNFASQERIVRSEGYPSPEAEFSQPSPSPTTPTLVGPQRTTRSRGTVPREPSRGGATQRQHHPYQRPQSAMAGRAPEHPGARFSLVTGGGIQPYPASMSAPASEAGSSHASSTMPPPSMALPQRPSPVTVSIPTSFHQPMGPPPEPSPQHPQPTQPRLPPVTMVPPSATAPNTDFATVVRRIRAVTKYFFTPRIDSFYDTTTHTLKAYLELPGVRRENLYVTLANSAITRHRSINVWGFSLSPNWLATGPSAGAGTSSILQEASSMTGTTMQMSSGSSSSTSNVSVPSTSVGEAAGTAQAASTDSGGVADARPPVVTSSMEMSLGLGLPPQYSLRERRYGEFYRLLPVPPETRVRSYLHFLLVLYLLAVPACATHVQAVLEAGVLALFISFGTPLTEGQVNAGREVISVR</sequence>
<proteinExistence type="predicted"/>
<dbReference type="EMBL" id="JANVFT010000051">
    <property type="protein sequence ID" value="KAJ4485159.1"/>
    <property type="molecule type" value="Genomic_DNA"/>
</dbReference>
<feature type="compositionally biased region" description="Low complexity" evidence="1">
    <location>
        <begin position="358"/>
        <end position="386"/>
    </location>
</feature>
<feature type="region of interest" description="Disordered" evidence="1">
    <location>
        <begin position="358"/>
        <end position="407"/>
    </location>
</feature>
<feature type="region of interest" description="Disordered" evidence="1">
    <location>
        <begin position="1"/>
        <end position="77"/>
    </location>
</feature>
<comment type="caution">
    <text evidence="2">The sequence shown here is derived from an EMBL/GenBank/DDBJ whole genome shotgun (WGS) entry which is preliminary data.</text>
</comment>
<feature type="compositionally biased region" description="Low complexity" evidence="1">
    <location>
        <begin position="33"/>
        <end position="47"/>
    </location>
</feature>
<gene>
    <name evidence="2" type="ORF">C8R41DRAFT_921465</name>
</gene>
<evidence type="ECO:0000256" key="1">
    <source>
        <dbReference type="SAM" id="MobiDB-lite"/>
    </source>
</evidence>
<dbReference type="Gene3D" id="2.60.40.790">
    <property type="match status" value="1"/>
</dbReference>
<reference evidence="2" key="1">
    <citation type="submission" date="2022-08" db="EMBL/GenBank/DDBJ databases">
        <title>A Global Phylogenomic Analysis of the Shiitake Genus Lentinula.</title>
        <authorList>
            <consortium name="DOE Joint Genome Institute"/>
            <person name="Sierra-Patev S."/>
            <person name="Min B."/>
            <person name="Naranjo-Ortiz M."/>
            <person name="Looney B."/>
            <person name="Konkel Z."/>
            <person name="Slot J.C."/>
            <person name="Sakamoto Y."/>
            <person name="Steenwyk J.L."/>
            <person name="Rokas A."/>
            <person name="Carro J."/>
            <person name="Camarero S."/>
            <person name="Ferreira P."/>
            <person name="Molpeceres G."/>
            <person name="Ruiz-Duenas F.J."/>
            <person name="Serrano A."/>
            <person name="Henrissat B."/>
            <person name="Drula E."/>
            <person name="Hughes K.W."/>
            <person name="Mata J.L."/>
            <person name="Ishikawa N.K."/>
            <person name="Vargas-Isla R."/>
            <person name="Ushijima S."/>
            <person name="Smith C.A."/>
            <person name="Ahrendt S."/>
            <person name="Andreopoulos W."/>
            <person name="He G."/>
            <person name="Labutti K."/>
            <person name="Lipzen A."/>
            <person name="Ng V."/>
            <person name="Riley R."/>
            <person name="Sandor L."/>
            <person name="Barry K."/>
            <person name="Martinez A.T."/>
            <person name="Xiao Y."/>
            <person name="Gibbons J.G."/>
            <person name="Terashima K."/>
            <person name="Grigoriev I.V."/>
            <person name="Hibbett D.S."/>
        </authorList>
    </citation>
    <scope>NUCLEOTIDE SEQUENCE</scope>
    <source>
        <strain evidence="2">RHP3577 ss4</strain>
    </source>
</reference>